<evidence type="ECO:0000313" key="1">
    <source>
        <dbReference type="EMBL" id="KAK2738670.1"/>
    </source>
</evidence>
<evidence type="ECO:0000313" key="2">
    <source>
        <dbReference type="Proteomes" id="UP001281614"/>
    </source>
</evidence>
<dbReference type="EMBL" id="VYYT01000378">
    <property type="protein sequence ID" value="KAK2738670.1"/>
    <property type="molecule type" value="Genomic_DNA"/>
</dbReference>
<gene>
    <name evidence="1" type="ORF">CKAH01_07360</name>
</gene>
<reference evidence="1" key="1">
    <citation type="submission" date="2023-02" db="EMBL/GenBank/DDBJ databases">
        <title>Colletotrichum kahawae CIFC_Que2 genome sequencing and assembly.</title>
        <authorList>
            <person name="Baroncelli R."/>
        </authorList>
    </citation>
    <scope>NUCLEOTIDE SEQUENCE</scope>
    <source>
        <strain evidence="1">CIFC_Que2</strain>
    </source>
</reference>
<protein>
    <submittedName>
        <fullName evidence="1">Uncharacterized protein</fullName>
    </submittedName>
</protein>
<accession>A0AAE0D1M8</accession>
<dbReference type="AlphaFoldDB" id="A0AAE0D1M8"/>
<name>A0AAE0D1M8_COLKA</name>
<keyword evidence="2" id="KW-1185">Reference proteome</keyword>
<dbReference type="Proteomes" id="UP001281614">
    <property type="component" value="Unassembled WGS sequence"/>
</dbReference>
<organism evidence="1 2">
    <name type="scientific">Colletotrichum kahawae</name>
    <name type="common">Coffee berry disease fungus</name>
    <dbReference type="NCBI Taxonomy" id="34407"/>
    <lineage>
        <taxon>Eukaryota</taxon>
        <taxon>Fungi</taxon>
        <taxon>Dikarya</taxon>
        <taxon>Ascomycota</taxon>
        <taxon>Pezizomycotina</taxon>
        <taxon>Sordariomycetes</taxon>
        <taxon>Hypocreomycetidae</taxon>
        <taxon>Glomerellales</taxon>
        <taxon>Glomerellaceae</taxon>
        <taxon>Colletotrichum</taxon>
        <taxon>Colletotrichum gloeosporioides species complex</taxon>
    </lineage>
</organism>
<proteinExistence type="predicted"/>
<sequence>MLSCFRVEKEKDEDECALYPRIIYIPARYDRPEESARRRRYIQRRRSVEPFVVQVQPPERQWQESPAPVIYEPRHPTPEPRLAPVPSAWEVRERADEDVQGLSRVKPLDTADCAEAMILSVRKARQILYQVQKRSRPRGNERDAFDHEAGRLDQALGRIESHLRRGNHHLPHVLTRAALLRLDREFRTDVTEPLKMALLMKTKPNFRALRYIVNQIKDEYKSLLSSI</sequence>
<comment type="caution">
    <text evidence="1">The sequence shown here is derived from an EMBL/GenBank/DDBJ whole genome shotgun (WGS) entry which is preliminary data.</text>
</comment>